<dbReference type="EMBL" id="JAKZFC010000002">
    <property type="protein sequence ID" value="MCH7322059.1"/>
    <property type="molecule type" value="Genomic_DNA"/>
</dbReference>
<evidence type="ECO:0000313" key="1">
    <source>
        <dbReference type="EMBL" id="MCH7322059.1"/>
    </source>
</evidence>
<accession>A0ABS9UD38</accession>
<comment type="caution">
    <text evidence="1">The sequence shown here is derived from an EMBL/GenBank/DDBJ whole genome shotgun (WGS) entry which is preliminary data.</text>
</comment>
<evidence type="ECO:0000313" key="2">
    <source>
        <dbReference type="Proteomes" id="UP001316087"/>
    </source>
</evidence>
<dbReference type="InterPro" id="IPR021247">
    <property type="entry name" value="DUF2785"/>
</dbReference>
<organism evidence="1 2">
    <name type="scientific">Solibacillus palustris</name>
    <dbReference type="NCBI Taxonomy" id="2908203"/>
    <lineage>
        <taxon>Bacteria</taxon>
        <taxon>Bacillati</taxon>
        <taxon>Bacillota</taxon>
        <taxon>Bacilli</taxon>
        <taxon>Bacillales</taxon>
        <taxon>Caryophanaceae</taxon>
        <taxon>Solibacillus</taxon>
    </lineage>
</organism>
<sequence length="278" mass="32763">MYAEEYYQIFELSMEARKQYIEKHPLVMKHVLQNVGHDQANLRDQLNYRLFIQLLSENVLSKTTIHDFVDELSSIKGLVFNIGEKQTNSVFLRSYAALFLAAIVNADRQLQYLTDEQFELITHNAISLLAKEQDLRSFVSAEHGWAHSIANCSELLCAIIQHPKFQIRHTAQILQAIRTNIWKGYVFQDDEEERFCNIIEALLSKGIDEELFIEWIEQLFDRLQMVAYEQGYDAIWFKARTNQLNIAKTLYFYLKFANRNDKLRGIVSIFIQRWIKLN</sequence>
<dbReference type="Pfam" id="PF10978">
    <property type="entry name" value="DUF2785"/>
    <property type="match status" value="1"/>
</dbReference>
<reference evidence="1 2" key="1">
    <citation type="submission" date="2022-03" db="EMBL/GenBank/DDBJ databases">
        <authorList>
            <person name="Jo J.-H."/>
            <person name="Im W.-T."/>
        </authorList>
    </citation>
    <scope>NUCLEOTIDE SEQUENCE [LARGE SCALE GENOMIC DNA]</scope>
    <source>
        <strain evidence="1 2">MA9</strain>
    </source>
</reference>
<proteinExistence type="predicted"/>
<protein>
    <submittedName>
        <fullName evidence="1">DUF2785 domain-containing protein</fullName>
    </submittedName>
</protein>
<keyword evidence="2" id="KW-1185">Reference proteome</keyword>
<gene>
    <name evidence="1" type="ORF">LZ480_09145</name>
</gene>
<dbReference type="RefSeq" id="WP_241369104.1">
    <property type="nucleotide sequence ID" value="NZ_JAKZFC010000002.1"/>
</dbReference>
<dbReference type="Proteomes" id="UP001316087">
    <property type="component" value="Unassembled WGS sequence"/>
</dbReference>
<name>A0ABS9UD38_9BACL</name>